<dbReference type="Pfam" id="PF00130">
    <property type="entry name" value="C1_1"/>
    <property type="match status" value="1"/>
</dbReference>
<accession>A0A0V0Y550</accession>
<evidence type="ECO:0000313" key="8">
    <source>
        <dbReference type="Proteomes" id="UP000054815"/>
    </source>
</evidence>
<dbReference type="InterPro" id="IPR002219">
    <property type="entry name" value="PKC_DAG/PE"/>
</dbReference>
<dbReference type="InterPro" id="IPR046349">
    <property type="entry name" value="C1-like_sf"/>
</dbReference>
<feature type="coiled-coil region" evidence="3">
    <location>
        <begin position="637"/>
        <end position="682"/>
    </location>
</feature>
<dbReference type="PANTHER" id="PTHR46199:SF3">
    <property type="entry name" value="RAC GTPASE-ACTIVATING PROTEIN 1"/>
    <property type="match status" value="1"/>
</dbReference>
<dbReference type="PROSITE" id="PS50081">
    <property type="entry name" value="ZF_DAG_PE_2"/>
    <property type="match status" value="1"/>
</dbReference>
<organism evidence="7 8">
    <name type="scientific">Trichinella pseudospiralis</name>
    <name type="common">Parasitic roundworm</name>
    <dbReference type="NCBI Taxonomy" id="6337"/>
    <lineage>
        <taxon>Eukaryota</taxon>
        <taxon>Metazoa</taxon>
        <taxon>Ecdysozoa</taxon>
        <taxon>Nematoda</taxon>
        <taxon>Enoplea</taxon>
        <taxon>Dorylaimia</taxon>
        <taxon>Trichinellida</taxon>
        <taxon>Trichinellidae</taxon>
        <taxon>Trichinella</taxon>
    </lineage>
</organism>
<dbReference type="GO" id="GO:0097149">
    <property type="term" value="C:centralspindlin complex"/>
    <property type="evidence" value="ECO:0007669"/>
    <property type="project" value="TreeGrafter"/>
</dbReference>
<dbReference type="GO" id="GO:0051233">
    <property type="term" value="C:spindle midzone"/>
    <property type="evidence" value="ECO:0007669"/>
    <property type="project" value="TreeGrafter"/>
</dbReference>
<dbReference type="GO" id="GO:0030496">
    <property type="term" value="C:midbody"/>
    <property type="evidence" value="ECO:0007669"/>
    <property type="project" value="TreeGrafter"/>
</dbReference>
<dbReference type="Gene3D" id="1.10.555.10">
    <property type="entry name" value="Rho GTPase activation protein"/>
    <property type="match status" value="2"/>
</dbReference>
<comment type="caution">
    <text evidence="7">The sequence shown here is derived from an EMBL/GenBank/DDBJ whole genome shotgun (WGS) entry which is preliminary data.</text>
</comment>
<dbReference type="InterPro" id="IPR000198">
    <property type="entry name" value="RhoGAP_dom"/>
</dbReference>
<dbReference type="GO" id="GO:0046872">
    <property type="term" value="F:metal ion binding"/>
    <property type="evidence" value="ECO:0007669"/>
    <property type="project" value="UniProtKB-KW"/>
</dbReference>
<evidence type="ECO:0000256" key="2">
    <source>
        <dbReference type="ARBA" id="ARBA00022833"/>
    </source>
</evidence>
<sequence length="1188" mass="134931">LKRSAMDKLSNFYMKINDENKLVFENLEQNVLPFIQFTENIICRWHSIEEENNSLLNLNRRYEQEVEGNRKKVKELKAELMEARSQIAALMAGKQALASEKQCLEDQIELVREMLKDDENAIPEKSRKRLQFLTEKSRYENSKCSTDEQGSVASTTGIDYDQTDDSLDRKVTFLPTSKPGRKTSINLQRKRSRSAGRVEPSAPPLEEDDQYLCKKRSKDDMQIDHAKPATIITKTTLTVPCSVISGMPEVKTTTTRRMSMNKSASEPHLLEFTPTLSAVHPNLLKSQPTLGHNTEDTNWGFNSQQETFFCHQDSFETRKLRRLLKANHCKTQCHQECRMGAVVPCIARTPMARRAHGKLSDYVPPQGPFIPHVVVHCINEIERRGIDVVGLYRVPGTETKIADLLAKFLSDRGVPNLKVIDDINVLTGCLKRFFHQLKEPLIPLTSKQDFINAAVLEDDFLMQMKRVHNAVMELPYPNRDTLCFLIMHLQRVAEVSASNKMPAENLAKIFGPTVLGVSDQCDQNVARMLDDASKAEKVMLLLLSVPYGYWMQFLPVSQGQPLRSSSPVERSSMPATSAGGRLDGNRITSGATPGSIQQREIWKKYSNITWNCTPARITFCSFWSRFTEDVISRWSLIQHENESLSKLNKQYEQEAEKQRTKVKELKAELIEARSQLAALVASKQALASEKQILAIRRMLRDDGSYIPEKSRKKLEFLTVKSSVEERSVESAPSETGIDYDHTDDDSLDQRKAGRVVRMHNLDRKRSRSVGREMTVDDDELQLHNSPKRSKDDLEIGFIESEKCPTKSTLNIPEAKRVGYRQSMNKSISEPYLMELRNLPMSTLQVMNPVLLKSQPTLAKTAVTANTPTVDSIPTRTHFFTSKTVLKPEYCDVCEKRVTFGKLMLRCNKCKTQCHQECRIGAVGLCVARTPMGRHAYGKLSDYVPPQAPFIPHVVVHCIDEIERRGVDVVGLYRVPGTETHILDLLAKFVSGKGVPNLKIIDDINVLTGCLKKFFQQLKEPLIPLTSRQDFINAAMEVDELKKMDHVHQAIKELPYPNRDTLSFLVMHLQKVADASVLNKMPKTNLAKVFGPTVLGFSDRQVQNVTQMIDDSLKSELVMQLLLSLPQQYWKQYLPANEQERIVAKTTTTAPVNARIITTANVVDGKLFPFKPYIKWLRYGEFLAQRGMF</sequence>
<dbReference type="AlphaFoldDB" id="A0A0V0Y550"/>
<dbReference type="GO" id="GO:0051256">
    <property type="term" value="P:mitotic spindle midzone assembly"/>
    <property type="evidence" value="ECO:0007669"/>
    <property type="project" value="TreeGrafter"/>
</dbReference>
<feature type="region of interest" description="Disordered" evidence="4">
    <location>
        <begin position="140"/>
        <end position="207"/>
    </location>
</feature>
<dbReference type="InterPro" id="IPR008936">
    <property type="entry name" value="Rho_GTPase_activation_prot"/>
</dbReference>
<dbReference type="GO" id="GO:0032154">
    <property type="term" value="C:cleavage furrow"/>
    <property type="evidence" value="ECO:0007669"/>
    <property type="project" value="TreeGrafter"/>
</dbReference>
<feature type="region of interest" description="Disordered" evidence="4">
    <location>
        <begin position="725"/>
        <end position="746"/>
    </location>
</feature>
<dbReference type="SMART" id="SM00324">
    <property type="entry name" value="RhoGAP"/>
    <property type="match status" value="2"/>
</dbReference>
<evidence type="ECO:0000256" key="1">
    <source>
        <dbReference type="ARBA" id="ARBA00022723"/>
    </source>
</evidence>
<feature type="non-terminal residue" evidence="7">
    <location>
        <position position="1"/>
    </location>
</feature>
<feature type="domain" description="Rho-GAP" evidence="6">
    <location>
        <begin position="937"/>
        <end position="1129"/>
    </location>
</feature>
<reference evidence="7 8" key="1">
    <citation type="submission" date="2015-01" db="EMBL/GenBank/DDBJ databases">
        <title>Evolution of Trichinella species and genotypes.</title>
        <authorList>
            <person name="Korhonen P.K."/>
            <person name="Edoardo P."/>
            <person name="Giuseppe L.R."/>
            <person name="Gasser R.B."/>
        </authorList>
    </citation>
    <scope>NUCLEOTIDE SEQUENCE [LARGE SCALE GENOMIC DNA]</scope>
    <source>
        <strain evidence="7">ISS141</strain>
    </source>
</reference>
<evidence type="ECO:0000313" key="7">
    <source>
        <dbReference type="EMBL" id="KRX95510.1"/>
    </source>
</evidence>
<feature type="domain" description="Rho-GAP" evidence="6">
    <location>
        <begin position="357"/>
        <end position="550"/>
    </location>
</feature>
<keyword evidence="3" id="KW-0175">Coiled coil</keyword>
<keyword evidence="1" id="KW-0479">Metal-binding</keyword>
<feature type="domain" description="Phorbol-ester/DAG-type" evidence="5">
    <location>
        <begin position="876"/>
        <end position="925"/>
    </location>
</feature>
<name>A0A0V0Y550_TRIPS</name>
<dbReference type="GO" id="GO:0005096">
    <property type="term" value="F:GTPase activator activity"/>
    <property type="evidence" value="ECO:0007669"/>
    <property type="project" value="TreeGrafter"/>
</dbReference>
<feature type="coiled-coil region" evidence="3">
    <location>
        <begin position="59"/>
        <end position="121"/>
    </location>
</feature>
<evidence type="ECO:0000259" key="5">
    <source>
        <dbReference type="PROSITE" id="PS50081"/>
    </source>
</evidence>
<evidence type="ECO:0000256" key="3">
    <source>
        <dbReference type="SAM" id="Coils"/>
    </source>
</evidence>
<dbReference type="PROSITE" id="PS50238">
    <property type="entry name" value="RHOGAP"/>
    <property type="match status" value="2"/>
</dbReference>
<feature type="compositionally biased region" description="Polar residues" evidence="4">
    <location>
        <begin position="142"/>
        <end position="157"/>
    </location>
</feature>
<dbReference type="GO" id="GO:0000281">
    <property type="term" value="P:mitotic cytokinesis"/>
    <property type="evidence" value="ECO:0007669"/>
    <property type="project" value="TreeGrafter"/>
</dbReference>
<dbReference type="GO" id="GO:0005634">
    <property type="term" value="C:nucleus"/>
    <property type="evidence" value="ECO:0007669"/>
    <property type="project" value="TreeGrafter"/>
</dbReference>
<dbReference type="Proteomes" id="UP000054815">
    <property type="component" value="Unassembled WGS sequence"/>
</dbReference>
<dbReference type="EMBL" id="JYDU01000055">
    <property type="protein sequence ID" value="KRX95510.1"/>
    <property type="molecule type" value="Genomic_DNA"/>
</dbReference>
<dbReference type="SUPFAM" id="SSF57889">
    <property type="entry name" value="Cysteine-rich domain"/>
    <property type="match status" value="1"/>
</dbReference>
<dbReference type="CDD" id="cd20821">
    <property type="entry name" value="C1_MgcRacGAP"/>
    <property type="match status" value="1"/>
</dbReference>
<gene>
    <name evidence="7" type="primary">RACGAP1</name>
    <name evidence="7" type="ORF">T4E_1014</name>
</gene>
<dbReference type="PANTHER" id="PTHR46199">
    <property type="entry name" value="RAC GTPASE-ACTIVATING PROTEIN 1"/>
    <property type="match status" value="1"/>
</dbReference>
<dbReference type="PROSITE" id="PS00479">
    <property type="entry name" value="ZF_DAG_PE_1"/>
    <property type="match status" value="1"/>
</dbReference>
<dbReference type="SUPFAM" id="SSF64593">
    <property type="entry name" value="Intermediate filament protein, coiled coil region"/>
    <property type="match status" value="1"/>
</dbReference>
<feature type="compositionally biased region" description="Polar residues" evidence="4">
    <location>
        <begin position="564"/>
        <end position="575"/>
    </location>
</feature>
<dbReference type="STRING" id="6337.A0A0V0Y550"/>
<evidence type="ECO:0000259" key="6">
    <source>
        <dbReference type="PROSITE" id="PS50238"/>
    </source>
</evidence>
<dbReference type="GO" id="GO:0007266">
    <property type="term" value="P:Rho protein signal transduction"/>
    <property type="evidence" value="ECO:0007669"/>
    <property type="project" value="TreeGrafter"/>
</dbReference>
<proteinExistence type="predicted"/>
<dbReference type="Gene3D" id="3.30.60.20">
    <property type="match status" value="1"/>
</dbReference>
<evidence type="ECO:0000256" key="4">
    <source>
        <dbReference type="SAM" id="MobiDB-lite"/>
    </source>
</evidence>
<dbReference type="Pfam" id="PF00620">
    <property type="entry name" value="RhoGAP"/>
    <property type="match status" value="2"/>
</dbReference>
<keyword evidence="2" id="KW-0862">Zinc</keyword>
<protein>
    <submittedName>
        <fullName evidence="7">Rac GTPase-activating protein 1</fullName>
    </submittedName>
</protein>
<feature type="region of interest" description="Disordered" evidence="4">
    <location>
        <begin position="564"/>
        <end position="593"/>
    </location>
</feature>
<dbReference type="SUPFAM" id="SSF48350">
    <property type="entry name" value="GTPase activation domain, GAP"/>
    <property type="match status" value="2"/>
</dbReference>